<dbReference type="RefSeq" id="XP_024740459.1">
    <property type="nucleotide sequence ID" value="XM_024874218.1"/>
</dbReference>
<dbReference type="STRING" id="1095630.A0A2J6TKJ6"/>
<dbReference type="EMBL" id="KZ613780">
    <property type="protein sequence ID" value="PMD63555.1"/>
    <property type="molecule type" value="Genomic_DNA"/>
</dbReference>
<dbReference type="PANTHER" id="PTHR48207:SF3">
    <property type="entry name" value="SUCCINATE--HYDROXYMETHYLGLUTARATE COA-TRANSFERASE"/>
    <property type="match status" value="1"/>
</dbReference>
<dbReference type="InterPro" id="IPR050483">
    <property type="entry name" value="CoA-transferase_III_domain"/>
</dbReference>
<keyword evidence="4" id="KW-1185">Reference proteome</keyword>
<dbReference type="OrthoDB" id="5863171at2759"/>
<proteinExistence type="inferred from homology"/>
<evidence type="ECO:0000313" key="3">
    <source>
        <dbReference type="EMBL" id="PMD63555.1"/>
    </source>
</evidence>
<dbReference type="GeneID" id="36582298"/>
<dbReference type="InterPro" id="IPR044855">
    <property type="entry name" value="CoA-Trfase_III_dom3_sf"/>
</dbReference>
<dbReference type="GO" id="GO:0047369">
    <property type="term" value="F:succinate-hydroxymethylglutarate CoA-transferase activity"/>
    <property type="evidence" value="ECO:0007669"/>
    <property type="project" value="TreeGrafter"/>
</dbReference>
<evidence type="ECO:0000256" key="1">
    <source>
        <dbReference type="ARBA" id="ARBA00008383"/>
    </source>
</evidence>
<comment type="similarity">
    <text evidence="1">Belongs to the CoA-transferase III family.</text>
</comment>
<evidence type="ECO:0000313" key="4">
    <source>
        <dbReference type="Proteomes" id="UP000235371"/>
    </source>
</evidence>
<dbReference type="GO" id="GO:0005739">
    <property type="term" value="C:mitochondrion"/>
    <property type="evidence" value="ECO:0007669"/>
    <property type="project" value="TreeGrafter"/>
</dbReference>
<evidence type="ECO:0000256" key="2">
    <source>
        <dbReference type="ARBA" id="ARBA00022679"/>
    </source>
</evidence>
<dbReference type="Gene3D" id="3.30.1540.10">
    <property type="entry name" value="formyl-coa transferase, domain 3"/>
    <property type="match status" value="1"/>
</dbReference>
<dbReference type="FunFam" id="3.30.1540.10:FF:000005">
    <property type="entry name" value="succinate--hydroxymethylglutarate CoA-transferase isoform X4"/>
    <property type="match status" value="1"/>
</dbReference>
<name>A0A2J6TKJ6_9HELO</name>
<dbReference type="InterPro" id="IPR023606">
    <property type="entry name" value="CoA-Trfase_III_dom_1_sf"/>
</dbReference>
<dbReference type="AlphaFoldDB" id="A0A2J6TKJ6"/>
<dbReference type="PANTHER" id="PTHR48207">
    <property type="entry name" value="SUCCINATE--HYDROXYMETHYLGLUTARATE COA-TRANSFERASE"/>
    <property type="match status" value="1"/>
</dbReference>
<protein>
    <submittedName>
        <fullName evidence="3">Caib/baif family protein-like protein</fullName>
    </submittedName>
</protein>
<reference evidence="3 4" key="1">
    <citation type="submission" date="2016-04" db="EMBL/GenBank/DDBJ databases">
        <title>A degradative enzymes factory behind the ericoid mycorrhizal symbiosis.</title>
        <authorList>
            <consortium name="DOE Joint Genome Institute"/>
            <person name="Martino E."/>
            <person name="Morin E."/>
            <person name="Grelet G."/>
            <person name="Kuo A."/>
            <person name="Kohler A."/>
            <person name="Daghino S."/>
            <person name="Barry K."/>
            <person name="Choi C."/>
            <person name="Cichocki N."/>
            <person name="Clum A."/>
            <person name="Copeland A."/>
            <person name="Hainaut M."/>
            <person name="Haridas S."/>
            <person name="Labutti K."/>
            <person name="Lindquist E."/>
            <person name="Lipzen A."/>
            <person name="Khouja H.-R."/>
            <person name="Murat C."/>
            <person name="Ohm R."/>
            <person name="Olson A."/>
            <person name="Spatafora J."/>
            <person name="Veneault-Fourrey C."/>
            <person name="Henrissat B."/>
            <person name="Grigoriev I."/>
            <person name="Martin F."/>
            <person name="Perotto S."/>
        </authorList>
    </citation>
    <scope>NUCLEOTIDE SEQUENCE [LARGE SCALE GENOMIC DNA]</scope>
    <source>
        <strain evidence="3 4">E</strain>
    </source>
</reference>
<dbReference type="SUPFAM" id="SSF89796">
    <property type="entry name" value="CoA-transferase family III (CaiB/BaiF)"/>
    <property type="match status" value="1"/>
</dbReference>
<dbReference type="Gene3D" id="3.40.50.10540">
    <property type="entry name" value="Crotonobetainyl-coa:carnitine coa-transferase, domain 1"/>
    <property type="match status" value="1"/>
</dbReference>
<dbReference type="Pfam" id="PF02515">
    <property type="entry name" value="CoA_transf_3"/>
    <property type="match status" value="1"/>
</dbReference>
<keyword evidence="2" id="KW-0808">Transferase</keyword>
<dbReference type="Proteomes" id="UP000235371">
    <property type="component" value="Unassembled WGS sequence"/>
</dbReference>
<gene>
    <name evidence="3" type="ORF">K444DRAFT_522559</name>
</gene>
<dbReference type="InParanoid" id="A0A2J6TKJ6"/>
<accession>A0A2J6TKJ6</accession>
<dbReference type="InterPro" id="IPR003673">
    <property type="entry name" value="CoA-Trfase_fam_III"/>
</dbReference>
<organism evidence="3 4">
    <name type="scientific">Hyaloscypha bicolor E</name>
    <dbReference type="NCBI Taxonomy" id="1095630"/>
    <lineage>
        <taxon>Eukaryota</taxon>
        <taxon>Fungi</taxon>
        <taxon>Dikarya</taxon>
        <taxon>Ascomycota</taxon>
        <taxon>Pezizomycotina</taxon>
        <taxon>Leotiomycetes</taxon>
        <taxon>Helotiales</taxon>
        <taxon>Hyaloscyphaceae</taxon>
        <taxon>Hyaloscypha</taxon>
        <taxon>Hyaloscypha bicolor</taxon>
    </lineage>
</organism>
<sequence>MAPSIFPRSLLRASRAVSHPNGMRSAIYSVRRRGFAEVAADDMTLPLKGYKVLDMTRVLAGPYCTQILGDLGAEVIKIEHPTRGDDTRAWGPPYAKYLPDSGKEGAGESAYFFAVNRNKKSLGLSFQHAAGVEILHKLAAEADILVENYLPGTLQKYNLDYATISSINPRLIYASITGYGQTGPYSNRAGYDVMVEAEMGLMHITGSRDGPPVKVGVAVTDLTTGLYTSNSIMAAIIARGKSGRGQHIDVALSDCQVATLANLASSCLVSGEKDQGRWGTAHPSIVPYRAYKTQDGDILFGGGNDRLFGIICDRLGYPEWKTSPKFAINTSRVANRVELDDLIEAITQTKTTSEWLDVFEGSGLPYSAVNDIQGTLNHEHVLARDMVKEMEHEWCGPIKMVNTPVKYSESKPSIRSVPPMLGQHTDEILRDVLRLSGSEIKKLKAEGAVR</sequence>